<organism evidence="1">
    <name type="scientific">Trepomonas sp. PC1</name>
    <dbReference type="NCBI Taxonomy" id="1076344"/>
    <lineage>
        <taxon>Eukaryota</taxon>
        <taxon>Metamonada</taxon>
        <taxon>Diplomonadida</taxon>
        <taxon>Hexamitidae</taxon>
        <taxon>Hexamitinae</taxon>
        <taxon>Trepomonas</taxon>
    </lineage>
</organism>
<name>A0A146KBH7_9EUKA</name>
<protein>
    <submittedName>
        <fullName evidence="1">Uncharacterized protein</fullName>
    </submittedName>
</protein>
<feature type="non-terminal residue" evidence="1">
    <location>
        <position position="1"/>
    </location>
</feature>
<proteinExistence type="predicted"/>
<accession>A0A146KBH7</accession>
<dbReference type="EMBL" id="GDID01002988">
    <property type="protein sequence ID" value="JAP93618.1"/>
    <property type="molecule type" value="Transcribed_RNA"/>
</dbReference>
<evidence type="ECO:0000313" key="1">
    <source>
        <dbReference type="EMBL" id="JAP93618.1"/>
    </source>
</evidence>
<gene>
    <name evidence="1" type="ORF">TPC1_14037</name>
</gene>
<reference evidence="1" key="1">
    <citation type="submission" date="2015-07" db="EMBL/GenBank/DDBJ databases">
        <title>Adaptation to a free-living lifestyle via gene acquisitions in the diplomonad Trepomonas sp. PC1.</title>
        <authorList>
            <person name="Xu F."/>
            <person name="Jerlstrom-Hultqvist J."/>
            <person name="Kolisko M."/>
            <person name="Simpson A.G.B."/>
            <person name="Roger A.J."/>
            <person name="Svard S.G."/>
            <person name="Andersson J.O."/>
        </authorList>
    </citation>
    <scope>NUCLEOTIDE SEQUENCE</scope>
    <source>
        <strain evidence="1">PC1</strain>
    </source>
</reference>
<dbReference type="AlphaFoldDB" id="A0A146KBH7"/>
<sequence length="90" mass="10246">SDKVKNAPIFCGNHGLCGAAYAAADIKPDIEDIIIQEFQLHAKECTCDEIRYIGKLPCHQCVQLACQILDDYQVKQFVEEEVLWYEGRKN</sequence>
<feature type="non-terminal residue" evidence="1">
    <location>
        <position position="90"/>
    </location>
</feature>